<dbReference type="AlphaFoldDB" id="A0A7J5XGK1"/>
<sequence>MKPPILPICTETQTSLSLLVFERQRQKAFPQLTIDDGVGANAIHGVQFQIPLEVSGVEPGNRQTVAKSSLLGGGREGEGVGEGGEGGRM</sequence>
<feature type="region of interest" description="Disordered" evidence="1">
    <location>
        <begin position="67"/>
        <end position="89"/>
    </location>
</feature>
<keyword evidence="3" id="KW-1185">Reference proteome</keyword>
<evidence type="ECO:0000313" key="2">
    <source>
        <dbReference type="EMBL" id="KAF3835963.1"/>
    </source>
</evidence>
<reference evidence="2 3" key="1">
    <citation type="submission" date="2020-03" db="EMBL/GenBank/DDBJ databases">
        <title>Dissostichus mawsoni Genome sequencing and assembly.</title>
        <authorList>
            <person name="Park H."/>
        </authorList>
    </citation>
    <scope>NUCLEOTIDE SEQUENCE [LARGE SCALE GENOMIC DNA]</scope>
    <source>
        <strain evidence="2">DM0001</strain>
        <tissue evidence="2">Muscle</tissue>
    </source>
</reference>
<name>A0A7J5XGK1_DISMA</name>
<gene>
    <name evidence="2" type="ORF">F7725_028521</name>
</gene>
<proteinExistence type="predicted"/>
<feature type="compositionally biased region" description="Gly residues" evidence="1">
    <location>
        <begin position="80"/>
        <end position="89"/>
    </location>
</feature>
<organism evidence="2 3">
    <name type="scientific">Dissostichus mawsoni</name>
    <name type="common">Antarctic cod</name>
    <dbReference type="NCBI Taxonomy" id="36200"/>
    <lineage>
        <taxon>Eukaryota</taxon>
        <taxon>Metazoa</taxon>
        <taxon>Chordata</taxon>
        <taxon>Craniata</taxon>
        <taxon>Vertebrata</taxon>
        <taxon>Euteleostomi</taxon>
        <taxon>Actinopterygii</taxon>
        <taxon>Neopterygii</taxon>
        <taxon>Teleostei</taxon>
        <taxon>Neoteleostei</taxon>
        <taxon>Acanthomorphata</taxon>
        <taxon>Eupercaria</taxon>
        <taxon>Perciformes</taxon>
        <taxon>Notothenioidei</taxon>
        <taxon>Nototheniidae</taxon>
        <taxon>Dissostichus</taxon>
    </lineage>
</organism>
<protein>
    <submittedName>
        <fullName evidence="2">Uncharacterized protein</fullName>
    </submittedName>
</protein>
<dbReference type="Proteomes" id="UP000518266">
    <property type="component" value="Unassembled WGS sequence"/>
</dbReference>
<accession>A0A7J5XGK1</accession>
<evidence type="ECO:0000313" key="3">
    <source>
        <dbReference type="Proteomes" id="UP000518266"/>
    </source>
</evidence>
<comment type="caution">
    <text evidence="2">The sequence shown here is derived from an EMBL/GenBank/DDBJ whole genome shotgun (WGS) entry which is preliminary data.</text>
</comment>
<dbReference type="EMBL" id="JAAKFY010000024">
    <property type="protein sequence ID" value="KAF3835963.1"/>
    <property type="molecule type" value="Genomic_DNA"/>
</dbReference>
<evidence type="ECO:0000256" key="1">
    <source>
        <dbReference type="SAM" id="MobiDB-lite"/>
    </source>
</evidence>